<organism evidence="1">
    <name type="scientific">bioreactor metagenome</name>
    <dbReference type="NCBI Taxonomy" id="1076179"/>
    <lineage>
        <taxon>unclassified sequences</taxon>
        <taxon>metagenomes</taxon>
        <taxon>ecological metagenomes</taxon>
    </lineage>
</organism>
<proteinExistence type="predicted"/>
<name>A0A645DW03_9ZZZZ</name>
<gene>
    <name evidence="1" type="ORF">SDC9_140649</name>
</gene>
<comment type="caution">
    <text evidence="1">The sequence shown here is derived from an EMBL/GenBank/DDBJ whole genome shotgun (WGS) entry which is preliminary data.</text>
</comment>
<accession>A0A645DW03</accession>
<dbReference type="EMBL" id="VSSQ01040304">
    <property type="protein sequence ID" value="MPM93511.1"/>
    <property type="molecule type" value="Genomic_DNA"/>
</dbReference>
<protein>
    <submittedName>
        <fullName evidence="1">Uncharacterized protein</fullName>
    </submittedName>
</protein>
<reference evidence="1" key="1">
    <citation type="submission" date="2019-08" db="EMBL/GenBank/DDBJ databases">
        <authorList>
            <person name="Kucharzyk K."/>
            <person name="Murdoch R.W."/>
            <person name="Higgins S."/>
            <person name="Loffler F."/>
        </authorList>
    </citation>
    <scope>NUCLEOTIDE SEQUENCE</scope>
</reference>
<sequence length="30" mass="3540">MRKERKIKALRVQPNLPPDVIFLDNNLHAL</sequence>
<dbReference type="AlphaFoldDB" id="A0A645DW03"/>
<evidence type="ECO:0000313" key="1">
    <source>
        <dbReference type="EMBL" id="MPM93511.1"/>
    </source>
</evidence>